<accession>A0A5B7JUR6</accession>
<reference evidence="1 2" key="1">
    <citation type="submission" date="2019-05" db="EMBL/GenBank/DDBJ databases">
        <title>Another draft genome of Portunus trituberculatus and its Hox gene families provides insights of decapod evolution.</title>
        <authorList>
            <person name="Jeong J.-H."/>
            <person name="Song I."/>
            <person name="Kim S."/>
            <person name="Choi T."/>
            <person name="Kim D."/>
            <person name="Ryu S."/>
            <person name="Kim W."/>
        </authorList>
    </citation>
    <scope>NUCLEOTIDE SEQUENCE [LARGE SCALE GENOMIC DNA]</scope>
    <source>
        <tissue evidence="1">Muscle</tissue>
    </source>
</reference>
<organism evidence="1 2">
    <name type="scientific">Portunus trituberculatus</name>
    <name type="common">Swimming crab</name>
    <name type="synonym">Neptunus trituberculatus</name>
    <dbReference type="NCBI Taxonomy" id="210409"/>
    <lineage>
        <taxon>Eukaryota</taxon>
        <taxon>Metazoa</taxon>
        <taxon>Ecdysozoa</taxon>
        <taxon>Arthropoda</taxon>
        <taxon>Crustacea</taxon>
        <taxon>Multicrustacea</taxon>
        <taxon>Malacostraca</taxon>
        <taxon>Eumalacostraca</taxon>
        <taxon>Eucarida</taxon>
        <taxon>Decapoda</taxon>
        <taxon>Pleocyemata</taxon>
        <taxon>Brachyura</taxon>
        <taxon>Eubrachyura</taxon>
        <taxon>Portunoidea</taxon>
        <taxon>Portunidae</taxon>
        <taxon>Portuninae</taxon>
        <taxon>Portunus</taxon>
    </lineage>
</organism>
<sequence>MVMVAGRAREDILSPGPEITTWLLSLTRHLKGDPAGHTQHGHQCDPYLSHIAKIYASRDINNARCFQRLR</sequence>
<name>A0A5B7JUR6_PORTR</name>
<dbReference type="Proteomes" id="UP000324222">
    <property type="component" value="Unassembled WGS sequence"/>
</dbReference>
<evidence type="ECO:0000313" key="1">
    <source>
        <dbReference type="EMBL" id="MPC96887.1"/>
    </source>
</evidence>
<dbReference type="EMBL" id="VSRR010107756">
    <property type="protein sequence ID" value="MPC96887.1"/>
    <property type="molecule type" value="Genomic_DNA"/>
</dbReference>
<dbReference type="AlphaFoldDB" id="A0A5B7JUR6"/>
<evidence type="ECO:0000313" key="2">
    <source>
        <dbReference type="Proteomes" id="UP000324222"/>
    </source>
</evidence>
<gene>
    <name evidence="1" type="ORF">E2C01_092168</name>
</gene>
<proteinExistence type="predicted"/>
<comment type="caution">
    <text evidence="1">The sequence shown here is derived from an EMBL/GenBank/DDBJ whole genome shotgun (WGS) entry which is preliminary data.</text>
</comment>
<protein>
    <submittedName>
        <fullName evidence="1">Uncharacterized protein</fullName>
    </submittedName>
</protein>
<keyword evidence="2" id="KW-1185">Reference proteome</keyword>